<dbReference type="InterPro" id="IPR001128">
    <property type="entry name" value="Cyt_P450"/>
</dbReference>
<name>A0AA38HD45_9TREE</name>
<evidence type="ECO:0000256" key="3">
    <source>
        <dbReference type="ARBA" id="ARBA00010617"/>
    </source>
</evidence>
<evidence type="ECO:0000256" key="4">
    <source>
        <dbReference type="ARBA" id="ARBA00022617"/>
    </source>
</evidence>
<dbReference type="GeneID" id="77731161"/>
<dbReference type="GO" id="GO:0020037">
    <property type="term" value="F:heme binding"/>
    <property type="evidence" value="ECO:0007669"/>
    <property type="project" value="InterPro"/>
</dbReference>
<keyword evidence="7" id="KW-0503">Monooxygenase</keyword>
<keyword evidence="4 8" id="KW-0349">Heme</keyword>
<comment type="similarity">
    <text evidence="3">Belongs to the cytochrome P450 family.</text>
</comment>
<dbReference type="Gene3D" id="1.10.630.10">
    <property type="entry name" value="Cytochrome P450"/>
    <property type="match status" value="1"/>
</dbReference>
<dbReference type="AlphaFoldDB" id="A0AA38HD45"/>
<comment type="cofactor">
    <cofactor evidence="1 8">
        <name>heme</name>
        <dbReference type="ChEBI" id="CHEBI:30413"/>
    </cofactor>
</comment>
<evidence type="ECO:0000256" key="1">
    <source>
        <dbReference type="ARBA" id="ARBA00001971"/>
    </source>
</evidence>
<dbReference type="GO" id="GO:0005506">
    <property type="term" value="F:iron ion binding"/>
    <property type="evidence" value="ECO:0007669"/>
    <property type="project" value="InterPro"/>
</dbReference>
<evidence type="ECO:0000256" key="6">
    <source>
        <dbReference type="ARBA" id="ARBA00023004"/>
    </source>
</evidence>
<reference evidence="10" key="1">
    <citation type="journal article" date="2022" name="G3 (Bethesda)">
        <title>High quality genome of the basidiomycete yeast Dioszegia hungarica PDD-24b-2 isolated from cloud water.</title>
        <authorList>
            <person name="Jarrige D."/>
            <person name="Haridas S."/>
            <person name="Bleykasten-Grosshans C."/>
            <person name="Joly M."/>
            <person name="Nadalig T."/>
            <person name="Sancelme M."/>
            <person name="Vuilleumier S."/>
            <person name="Grigoriev I.V."/>
            <person name="Amato P."/>
            <person name="Bringel F."/>
        </authorList>
    </citation>
    <scope>NUCLEOTIDE SEQUENCE</scope>
    <source>
        <strain evidence="10">PDD-24b-2</strain>
    </source>
</reference>
<evidence type="ECO:0000256" key="8">
    <source>
        <dbReference type="PIRSR" id="PIRSR602401-1"/>
    </source>
</evidence>
<dbReference type="Proteomes" id="UP001164286">
    <property type="component" value="Unassembled WGS sequence"/>
</dbReference>
<keyword evidence="11" id="KW-1185">Reference proteome</keyword>
<dbReference type="InterPro" id="IPR050121">
    <property type="entry name" value="Cytochrome_P450_monoxygenase"/>
</dbReference>
<dbReference type="SUPFAM" id="SSF48264">
    <property type="entry name" value="Cytochrome P450"/>
    <property type="match status" value="1"/>
</dbReference>
<dbReference type="RefSeq" id="XP_052947775.1">
    <property type="nucleotide sequence ID" value="XM_053091956.1"/>
</dbReference>
<dbReference type="PRINTS" id="PR00463">
    <property type="entry name" value="EP450I"/>
</dbReference>
<evidence type="ECO:0000256" key="7">
    <source>
        <dbReference type="ARBA" id="ARBA00023033"/>
    </source>
</evidence>
<evidence type="ECO:0000256" key="9">
    <source>
        <dbReference type="SAM" id="MobiDB-lite"/>
    </source>
</evidence>
<dbReference type="GO" id="GO:0016705">
    <property type="term" value="F:oxidoreductase activity, acting on paired donors, with incorporation or reduction of molecular oxygen"/>
    <property type="evidence" value="ECO:0007669"/>
    <property type="project" value="InterPro"/>
</dbReference>
<organism evidence="10 11">
    <name type="scientific">Dioszegia hungarica</name>
    <dbReference type="NCBI Taxonomy" id="4972"/>
    <lineage>
        <taxon>Eukaryota</taxon>
        <taxon>Fungi</taxon>
        <taxon>Dikarya</taxon>
        <taxon>Basidiomycota</taxon>
        <taxon>Agaricomycotina</taxon>
        <taxon>Tremellomycetes</taxon>
        <taxon>Tremellales</taxon>
        <taxon>Bulleribasidiaceae</taxon>
        <taxon>Dioszegia</taxon>
    </lineage>
</organism>
<dbReference type="Pfam" id="PF00067">
    <property type="entry name" value="p450"/>
    <property type="match status" value="1"/>
</dbReference>
<feature type="binding site" description="axial binding residue" evidence="8">
    <location>
        <position position="541"/>
    </location>
    <ligand>
        <name>heme</name>
        <dbReference type="ChEBI" id="CHEBI:30413"/>
    </ligand>
    <ligandPart>
        <name>Fe</name>
        <dbReference type="ChEBI" id="CHEBI:18248"/>
    </ligandPart>
</feature>
<comment type="caution">
    <text evidence="10">The sequence shown here is derived from an EMBL/GenBank/DDBJ whole genome shotgun (WGS) entry which is preliminary data.</text>
</comment>
<keyword evidence="6 8" id="KW-0408">Iron</keyword>
<keyword evidence="5" id="KW-0560">Oxidoreductase</keyword>
<dbReference type="PANTHER" id="PTHR24305">
    <property type="entry name" value="CYTOCHROME P450"/>
    <property type="match status" value="1"/>
</dbReference>
<dbReference type="InterPro" id="IPR036396">
    <property type="entry name" value="Cyt_P450_sf"/>
</dbReference>
<feature type="compositionally biased region" description="Pro residues" evidence="9">
    <location>
        <begin position="207"/>
        <end position="216"/>
    </location>
</feature>
<evidence type="ECO:0000313" key="10">
    <source>
        <dbReference type="EMBL" id="KAI9637998.1"/>
    </source>
</evidence>
<sequence>MSTKLNIHLPVGAAHLRLPTKEEVALLIFAYCAAWLFRHLVYRPWSSPLKNLQKPPGGTSLGGHYAEVVDLYNHAKMDSWIASLGATFRVQGMFWAHHRLWTIDPRAVTHVLSKPYEYRKPDLLRALLCRYMKEGLIPAEGERHKEQRKVVQKLFSGGALRSYGGLVQEKVAQFRDILLDLTTNQDHSSPYAPLHPTPAPSSSGIPTAPPPSPAYPLPANSRKDQTREIDIYSAVSRMLFDLIGQIGIGHNFDSTGNWDGEGGHLFHNYDRMQQFVPGASGIRFEMSILFPWTDRWFPTENSRRVEAGMGPMEDLSRKRIKEVRQEMKEGKREEKGYPDLLTLMIRSTMNLTDSSDQKMQDKEITGQLATFMFAGTDTTANVMSFGLRLIAISPHIQTTLRTECLGYGDSLPYEQMDALPYLDAVVREMLRCFPSIPGTIREATEDDIIPLQHPIITLSGQTITSVPIRKGQIVHLPIENLNMAQSIWGPDAREFKPERWLVRGDPSNPSLVTGTAVPPSVGEGPGVWSNVMTFIDGPRRCVGYRLGIMEMKIMLYTLIREFEFGAVPGKKVYKTNMISTRPYVNGELKTKGYHLPLLIRPYKGDQ</sequence>
<proteinExistence type="inferred from homology"/>
<dbReference type="InterPro" id="IPR002401">
    <property type="entry name" value="Cyt_P450_E_grp-I"/>
</dbReference>
<dbReference type="PANTHER" id="PTHR24305:SF166">
    <property type="entry name" value="CYTOCHROME P450 12A4, MITOCHONDRIAL-RELATED"/>
    <property type="match status" value="1"/>
</dbReference>
<dbReference type="GO" id="GO:0004497">
    <property type="term" value="F:monooxygenase activity"/>
    <property type="evidence" value="ECO:0007669"/>
    <property type="project" value="UniProtKB-KW"/>
</dbReference>
<evidence type="ECO:0000313" key="11">
    <source>
        <dbReference type="Proteomes" id="UP001164286"/>
    </source>
</evidence>
<comment type="pathway">
    <text evidence="2">Secondary metabolite biosynthesis.</text>
</comment>
<evidence type="ECO:0000256" key="5">
    <source>
        <dbReference type="ARBA" id="ARBA00023002"/>
    </source>
</evidence>
<keyword evidence="8" id="KW-0479">Metal-binding</keyword>
<dbReference type="EMBL" id="JAKWFO010000003">
    <property type="protein sequence ID" value="KAI9637998.1"/>
    <property type="molecule type" value="Genomic_DNA"/>
</dbReference>
<feature type="region of interest" description="Disordered" evidence="9">
    <location>
        <begin position="188"/>
        <end position="222"/>
    </location>
</feature>
<evidence type="ECO:0000256" key="2">
    <source>
        <dbReference type="ARBA" id="ARBA00005179"/>
    </source>
</evidence>
<gene>
    <name evidence="10" type="ORF">MKK02DRAFT_42381</name>
</gene>
<dbReference type="PRINTS" id="PR00385">
    <property type="entry name" value="P450"/>
</dbReference>
<protein>
    <submittedName>
        <fullName evidence="10">Cytochrome P450</fullName>
    </submittedName>
</protein>
<accession>A0AA38HD45</accession>